<dbReference type="PANTHER" id="PTHR33669">
    <property type="entry name" value="PROTEIN NEGATIVE REGULATOR OF RESISTANCE"/>
    <property type="match status" value="1"/>
</dbReference>
<dbReference type="GO" id="GO:0010112">
    <property type="term" value="P:regulation of systemic acquired resistance"/>
    <property type="evidence" value="ECO:0007669"/>
    <property type="project" value="InterPro"/>
</dbReference>
<feature type="compositionally biased region" description="Basic and acidic residues" evidence="4">
    <location>
        <begin position="134"/>
        <end position="159"/>
    </location>
</feature>
<dbReference type="Proteomes" id="UP001187192">
    <property type="component" value="Unassembled WGS sequence"/>
</dbReference>
<dbReference type="Pfam" id="PF15699">
    <property type="entry name" value="NPR1_interact"/>
    <property type="match status" value="1"/>
</dbReference>
<keyword evidence="6" id="KW-1185">Reference proteome</keyword>
<accession>A0AA88D4G9</accession>
<protein>
    <recommendedName>
        <fullName evidence="7">NIM1-interacting protein</fullName>
    </recommendedName>
</protein>
<evidence type="ECO:0000256" key="3">
    <source>
        <dbReference type="ARBA" id="ARBA00023242"/>
    </source>
</evidence>
<dbReference type="AlphaFoldDB" id="A0AA88D4G9"/>
<gene>
    <name evidence="5" type="ORF">TIFTF001_013297</name>
</gene>
<comment type="caution">
    <text evidence="5">The sequence shown here is derived from an EMBL/GenBank/DDBJ whole genome shotgun (WGS) entry which is preliminary data.</text>
</comment>
<evidence type="ECO:0000313" key="5">
    <source>
        <dbReference type="EMBL" id="GMN44095.1"/>
    </source>
</evidence>
<feature type="region of interest" description="Disordered" evidence="4">
    <location>
        <begin position="1"/>
        <end position="22"/>
    </location>
</feature>
<feature type="region of interest" description="Disordered" evidence="4">
    <location>
        <begin position="41"/>
        <end position="69"/>
    </location>
</feature>
<evidence type="ECO:0000256" key="4">
    <source>
        <dbReference type="SAM" id="MobiDB-lite"/>
    </source>
</evidence>
<organism evidence="5 6">
    <name type="scientific">Ficus carica</name>
    <name type="common">Common fig</name>
    <dbReference type="NCBI Taxonomy" id="3494"/>
    <lineage>
        <taxon>Eukaryota</taxon>
        <taxon>Viridiplantae</taxon>
        <taxon>Streptophyta</taxon>
        <taxon>Embryophyta</taxon>
        <taxon>Tracheophyta</taxon>
        <taxon>Spermatophyta</taxon>
        <taxon>Magnoliopsida</taxon>
        <taxon>eudicotyledons</taxon>
        <taxon>Gunneridae</taxon>
        <taxon>Pentapetalae</taxon>
        <taxon>rosids</taxon>
        <taxon>fabids</taxon>
        <taxon>Rosales</taxon>
        <taxon>Moraceae</taxon>
        <taxon>Ficeae</taxon>
        <taxon>Ficus</taxon>
    </lineage>
</organism>
<evidence type="ECO:0000256" key="2">
    <source>
        <dbReference type="ARBA" id="ARBA00009937"/>
    </source>
</evidence>
<dbReference type="InterPro" id="IPR031425">
    <property type="entry name" value="NPR1/NH1-interacting"/>
</dbReference>
<dbReference type="GO" id="GO:0005634">
    <property type="term" value="C:nucleus"/>
    <property type="evidence" value="ECO:0007669"/>
    <property type="project" value="UniProtKB-SubCell"/>
</dbReference>
<reference evidence="5" key="1">
    <citation type="submission" date="2023-07" db="EMBL/GenBank/DDBJ databases">
        <title>draft genome sequence of fig (Ficus carica).</title>
        <authorList>
            <person name="Takahashi T."/>
            <person name="Nishimura K."/>
        </authorList>
    </citation>
    <scope>NUCLEOTIDE SEQUENCE</scope>
</reference>
<comment type="subcellular location">
    <subcellularLocation>
        <location evidence="1">Nucleus</location>
    </subcellularLocation>
</comment>
<feature type="region of interest" description="Disordered" evidence="4">
    <location>
        <begin position="124"/>
        <end position="165"/>
    </location>
</feature>
<dbReference type="PANTHER" id="PTHR33669:SF14">
    <property type="entry name" value="NRR REPRESSOR HOMOLOG 3"/>
    <property type="match status" value="1"/>
</dbReference>
<name>A0AA88D4G9_FICCA</name>
<evidence type="ECO:0000256" key="1">
    <source>
        <dbReference type="ARBA" id="ARBA00004123"/>
    </source>
</evidence>
<evidence type="ECO:0008006" key="7">
    <source>
        <dbReference type="Google" id="ProtNLM"/>
    </source>
</evidence>
<keyword evidence="3" id="KW-0539">Nucleus</keyword>
<comment type="similarity">
    <text evidence="2">Belongs to the NPR1-interactor family.</text>
</comment>
<evidence type="ECO:0000313" key="6">
    <source>
        <dbReference type="Proteomes" id="UP001187192"/>
    </source>
</evidence>
<sequence length="165" mass="18939">MKEEKEDHQQRKKRKLDEPDEEKVEEFFALIRSTREARDRLRNNNCSSGSGLNKKKDYNFENFSNGDGSGDRIIAAKEIGVWNPTFRPEDFLNDHEKKIGTTLPLTNSVLVSASQLLVPEVVGASKMEEEEEEKEKNEKLEDNKGGTDRNNIDNNRNDIDLELSL</sequence>
<proteinExistence type="inferred from homology"/>
<dbReference type="EMBL" id="BTGU01000017">
    <property type="protein sequence ID" value="GMN44095.1"/>
    <property type="molecule type" value="Genomic_DNA"/>
</dbReference>